<dbReference type="GO" id="GO:1990063">
    <property type="term" value="C:Bam protein complex"/>
    <property type="evidence" value="ECO:0007669"/>
    <property type="project" value="TreeGrafter"/>
</dbReference>
<dbReference type="Pfam" id="PF13525">
    <property type="entry name" value="YfiO"/>
    <property type="match status" value="1"/>
</dbReference>
<dbReference type="eggNOG" id="COG4105">
    <property type="taxonomic scope" value="Bacteria"/>
</dbReference>
<comment type="similarity">
    <text evidence="6">Belongs to the BamD family.</text>
</comment>
<comment type="function">
    <text evidence="6">Part of the outer membrane protein assembly complex, which is involved in assembly and insertion of beta-barrel proteins into the outer membrane.</text>
</comment>
<evidence type="ECO:0000313" key="8">
    <source>
        <dbReference type="EMBL" id="ADJ29218.1"/>
    </source>
</evidence>
<keyword evidence="4 6" id="KW-0998">Cell outer membrane</keyword>
<reference evidence="8 9" key="1">
    <citation type="submission" date="2010-06" db="EMBL/GenBank/DDBJ databases">
        <title>Complete sequence of chromosome of Nitrosococcus watsoni C-113.</title>
        <authorList>
            <consortium name="US DOE Joint Genome Institute"/>
            <person name="Lucas S."/>
            <person name="Copeland A."/>
            <person name="Lapidus A."/>
            <person name="Cheng J.-F."/>
            <person name="Bruce D."/>
            <person name="Goodwin L."/>
            <person name="Pitluck S."/>
            <person name="Malfatti S.A."/>
            <person name="Chain P.S.G."/>
            <person name="Land M."/>
            <person name="Hauser L."/>
            <person name="Kyrpides N."/>
            <person name="Ivanova N."/>
            <person name="Cambell M.A."/>
            <person name="Heidelberg J.F."/>
            <person name="Klotz M.G."/>
            <person name="Woyke T."/>
        </authorList>
    </citation>
    <scope>NUCLEOTIDE SEQUENCE [LARGE SCALE GENOMIC DNA]</scope>
    <source>
        <strain evidence="8 9">C-113</strain>
    </source>
</reference>
<dbReference type="CDD" id="cd15830">
    <property type="entry name" value="BamD"/>
    <property type="match status" value="1"/>
</dbReference>
<evidence type="ECO:0000256" key="5">
    <source>
        <dbReference type="ARBA" id="ARBA00023288"/>
    </source>
</evidence>
<name>D8K975_NITWC</name>
<dbReference type="KEGG" id="nwa:Nwat_2396"/>
<dbReference type="STRING" id="105559.Nwat_2396"/>
<comment type="subunit">
    <text evidence="6">Part of the Bam complex.</text>
</comment>
<gene>
    <name evidence="6" type="primary">bamD</name>
    <name evidence="8" type="ordered locus">Nwat_2396</name>
</gene>
<protein>
    <recommendedName>
        <fullName evidence="6">Outer membrane protein assembly factor BamD</fullName>
    </recommendedName>
</protein>
<dbReference type="InterPro" id="IPR039565">
    <property type="entry name" value="BamD-like"/>
</dbReference>
<dbReference type="OrthoDB" id="9779191at2"/>
<accession>D8K975</accession>
<dbReference type="PANTHER" id="PTHR37423">
    <property type="entry name" value="SOLUBLE LYTIC MUREIN TRANSGLYCOSYLASE-RELATED"/>
    <property type="match status" value="1"/>
</dbReference>
<evidence type="ECO:0000256" key="3">
    <source>
        <dbReference type="ARBA" id="ARBA00023139"/>
    </source>
</evidence>
<dbReference type="InterPro" id="IPR011990">
    <property type="entry name" value="TPR-like_helical_dom_sf"/>
</dbReference>
<sequence length="262" mass="30248">MWIFKFLSLCLILWLGGCAWLGKSPPEEKPEADWTVERFYAEAKAALNAGDYQKAITFYEQLEARYPFGVYAQQALLESAYAYYKFNEPESALAALDRFIRLYPLNSHMDYAHYLKGLVSFHRGVGIVERYIPRDETQRDPESARNALKSFKTLIQRFPDSKYAEDSAQRIVYLRNRLAQHEINVAHYYMRRGAYIGAINRAKYVVENYQRTPPVPEALTIMARGYEILGLNELKEDTLRILELSFPGHSGIAKARTLKAVK</sequence>
<dbReference type="GO" id="GO:0051205">
    <property type="term" value="P:protein insertion into membrane"/>
    <property type="evidence" value="ECO:0007669"/>
    <property type="project" value="UniProtKB-UniRule"/>
</dbReference>
<feature type="domain" description="Outer membrane lipoprotein BamD-like" evidence="7">
    <location>
        <begin position="35"/>
        <end position="238"/>
    </location>
</feature>
<dbReference type="PANTHER" id="PTHR37423:SF1">
    <property type="entry name" value="OUTER MEMBRANE PROTEIN ASSEMBLY FACTOR BAMD"/>
    <property type="match status" value="1"/>
</dbReference>
<organism evidence="8 9">
    <name type="scientific">Nitrosococcus watsoni (strain C-113)</name>
    <dbReference type="NCBI Taxonomy" id="105559"/>
    <lineage>
        <taxon>Bacteria</taxon>
        <taxon>Pseudomonadati</taxon>
        <taxon>Pseudomonadota</taxon>
        <taxon>Gammaproteobacteria</taxon>
        <taxon>Chromatiales</taxon>
        <taxon>Chromatiaceae</taxon>
        <taxon>Nitrosococcus</taxon>
    </lineage>
</organism>
<evidence type="ECO:0000313" key="9">
    <source>
        <dbReference type="Proteomes" id="UP000000393"/>
    </source>
</evidence>
<keyword evidence="5 6" id="KW-0449">Lipoprotein</keyword>
<keyword evidence="2 6" id="KW-0472">Membrane</keyword>
<dbReference type="EMBL" id="CP002086">
    <property type="protein sequence ID" value="ADJ29218.1"/>
    <property type="molecule type" value="Genomic_DNA"/>
</dbReference>
<dbReference type="RefSeq" id="WP_013221288.1">
    <property type="nucleotide sequence ID" value="NC_014315.1"/>
</dbReference>
<evidence type="ECO:0000256" key="1">
    <source>
        <dbReference type="ARBA" id="ARBA00022729"/>
    </source>
</evidence>
<evidence type="ECO:0000256" key="2">
    <source>
        <dbReference type="ARBA" id="ARBA00023136"/>
    </source>
</evidence>
<dbReference type="InterPro" id="IPR017689">
    <property type="entry name" value="BamD"/>
</dbReference>
<evidence type="ECO:0000256" key="4">
    <source>
        <dbReference type="ARBA" id="ARBA00023237"/>
    </source>
</evidence>
<proteinExistence type="inferred from homology"/>
<evidence type="ECO:0000256" key="6">
    <source>
        <dbReference type="HAMAP-Rule" id="MF_00922"/>
    </source>
</evidence>
<evidence type="ECO:0000259" key="7">
    <source>
        <dbReference type="Pfam" id="PF13525"/>
    </source>
</evidence>
<comment type="subcellular location">
    <subcellularLocation>
        <location evidence="6">Cell outer membrane</location>
        <topology evidence="6">Lipid-anchor</topology>
    </subcellularLocation>
</comment>
<dbReference type="Proteomes" id="UP000000393">
    <property type="component" value="Chromosome"/>
</dbReference>
<dbReference type="PROSITE" id="PS51257">
    <property type="entry name" value="PROKAR_LIPOPROTEIN"/>
    <property type="match status" value="1"/>
</dbReference>
<dbReference type="NCBIfam" id="TIGR03302">
    <property type="entry name" value="OM_YfiO"/>
    <property type="match status" value="1"/>
</dbReference>
<dbReference type="HOGENOM" id="CLU_065982_0_1_6"/>
<dbReference type="GO" id="GO:0043165">
    <property type="term" value="P:Gram-negative-bacterium-type cell outer membrane assembly"/>
    <property type="evidence" value="ECO:0007669"/>
    <property type="project" value="UniProtKB-UniRule"/>
</dbReference>
<keyword evidence="1 6" id="KW-0732">Signal</keyword>
<dbReference type="HAMAP" id="MF_00922">
    <property type="entry name" value="OM_assembly_BamD"/>
    <property type="match status" value="1"/>
</dbReference>
<keyword evidence="3 6" id="KW-0564">Palmitate</keyword>
<keyword evidence="9" id="KW-1185">Reference proteome</keyword>
<dbReference type="Gene3D" id="1.25.40.10">
    <property type="entry name" value="Tetratricopeptide repeat domain"/>
    <property type="match status" value="1"/>
</dbReference>
<dbReference type="SUPFAM" id="SSF48452">
    <property type="entry name" value="TPR-like"/>
    <property type="match status" value="1"/>
</dbReference>
<dbReference type="AlphaFoldDB" id="D8K975"/>